<protein>
    <submittedName>
        <fullName evidence="2">Uncharacterized protein</fullName>
    </submittedName>
</protein>
<name>A0AAV4RX52_9ARAC</name>
<sequence>MADSAPSFILSHTGGLFPSNGGPSKKFRLQSLPLILFKSSFGYPLTSVQRMGVKLDILTFVEWVKHENGKKITIRQQHKGFTHLFVSVYSTFS</sequence>
<dbReference type="Proteomes" id="UP001054837">
    <property type="component" value="Unassembled WGS sequence"/>
</dbReference>
<evidence type="ECO:0000256" key="1">
    <source>
        <dbReference type="SAM" id="MobiDB-lite"/>
    </source>
</evidence>
<accession>A0AAV4RX52</accession>
<keyword evidence="3" id="KW-1185">Reference proteome</keyword>
<dbReference type="AlphaFoldDB" id="A0AAV4RX52"/>
<gene>
    <name evidence="2" type="ORF">CDAR_613581</name>
</gene>
<reference evidence="2 3" key="1">
    <citation type="submission" date="2021-06" db="EMBL/GenBank/DDBJ databases">
        <title>Caerostris darwini draft genome.</title>
        <authorList>
            <person name="Kono N."/>
            <person name="Arakawa K."/>
        </authorList>
    </citation>
    <scope>NUCLEOTIDE SEQUENCE [LARGE SCALE GENOMIC DNA]</scope>
</reference>
<organism evidence="2 3">
    <name type="scientific">Caerostris darwini</name>
    <dbReference type="NCBI Taxonomy" id="1538125"/>
    <lineage>
        <taxon>Eukaryota</taxon>
        <taxon>Metazoa</taxon>
        <taxon>Ecdysozoa</taxon>
        <taxon>Arthropoda</taxon>
        <taxon>Chelicerata</taxon>
        <taxon>Arachnida</taxon>
        <taxon>Araneae</taxon>
        <taxon>Araneomorphae</taxon>
        <taxon>Entelegynae</taxon>
        <taxon>Araneoidea</taxon>
        <taxon>Araneidae</taxon>
        <taxon>Caerostris</taxon>
    </lineage>
</organism>
<evidence type="ECO:0000313" key="2">
    <source>
        <dbReference type="EMBL" id="GIY24860.1"/>
    </source>
</evidence>
<proteinExistence type="predicted"/>
<evidence type="ECO:0000313" key="3">
    <source>
        <dbReference type="Proteomes" id="UP001054837"/>
    </source>
</evidence>
<feature type="region of interest" description="Disordered" evidence="1">
    <location>
        <begin position="1"/>
        <end position="22"/>
    </location>
</feature>
<dbReference type="EMBL" id="BPLQ01006749">
    <property type="protein sequence ID" value="GIY24860.1"/>
    <property type="molecule type" value="Genomic_DNA"/>
</dbReference>
<comment type="caution">
    <text evidence="2">The sequence shown here is derived from an EMBL/GenBank/DDBJ whole genome shotgun (WGS) entry which is preliminary data.</text>
</comment>